<evidence type="ECO:0000313" key="3">
    <source>
        <dbReference type="Proteomes" id="UP000476310"/>
    </source>
</evidence>
<dbReference type="InterPro" id="IPR009057">
    <property type="entry name" value="Homeodomain-like_sf"/>
</dbReference>
<feature type="domain" description="Integrase catalytic" evidence="1">
    <location>
        <begin position="156"/>
        <end position="335"/>
    </location>
</feature>
<dbReference type="InterPro" id="IPR012337">
    <property type="entry name" value="RNaseH-like_sf"/>
</dbReference>
<dbReference type="AlphaFoldDB" id="A0A6G4AIK4"/>
<dbReference type="Pfam" id="PF13683">
    <property type="entry name" value="rve_3"/>
    <property type="match status" value="1"/>
</dbReference>
<dbReference type="InterPro" id="IPR001584">
    <property type="entry name" value="Integrase_cat-core"/>
</dbReference>
<dbReference type="RefSeq" id="WP_037964980.1">
    <property type="nucleotide sequence ID" value="NZ_JAAIKT010000023.1"/>
</dbReference>
<gene>
    <name evidence="2" type="ORF">G4H13_20055</name>
</gene>
<dbReference type="SUPFAM" id="SSF46689">
    <property type="entry name" value="Homeodomain-like"/>
    <property type="match status" value="1"/>
</dbReference>
<proteinExistence type="predicted"/>
<evidence type="ECO:0000313" key="2">
    <source>
        <dbReference type="EMBL" id="NEW72634.1"/>
    </source>
</evidence>
<dbReference type="GO" id="GO:0015074">
    <property type="term" value="P:DNA integration"/>
    <property type="evidence" value="ECO:0007669"/>
    <property type="project" value="InterPro"/>
</dbReference>
<dbReference type="GO" id="GO:0003676">
    <property type="term" value="F:nucleic acid binding"/>
    <property type="evidence" value="ECO:0007669"/>
    <property type="project" value="InterPro"/>
</dbReference>
<protein>
    <submittedName>
        <fullName evidence="2">Transposase family protein</fullName>
    </submittedName>
</protein>
<accession>A0A6G4AIK4</accession>
<evidence type="ECO:0000259" key="1">
    <source>
        <dbReference type="PROSITE" id="PS50994"/>
    </source>
</evidence>
<comment type="caution">
    <text evidence="2">The sequence shown here is derived from an EMBL/GenBank/DDBJ whole genome shotgun (WGS) entry which is preliminary data.</text>
</comment>
<reference evidence="2" key="1">
    <citation type="submission" date="2020-02" db="EMBL/GenBank/DDBJ databases">
        <title>A new Streptomyces sp. for controlling soil-borne diseases.</title>
        <authorList>
            <person name="Li X."/>
            <person name="Tian Y."/>
            <person name="Gao K."/>
        </authorList>
    </citation>
    <scope>NUCLEOTIDE SEQUENCE [LARGE SCALE GENOMIC DNA]</scope>
    <source>
        <strain evidence="2">0250</strain>
    </source>
</reference>
<dbReference type="InterPro" id="IPR036397">
    <property type="entry name" value="RNaseH_sf"/>
</dbReference>
<organism evidence="2 3">
    <name type="scientific">Streptomyces rhizosphaericus</name>
    <dbReference type="NCBI Taxonomy" id="114699"/>
    <lineage>
        <taxon>Bacteria</taxon>
        <taxon>Bacillati</taxon>
        <taxon>Actinomycetota</taxon>
        <taxon>Actinomycetes</taxon>
        <taxon>Kitasatosporales</taxon>
        <taxon>Streptomycetaceae</taxon>
        <taxon>Streptomyces</taxon>
        <taxon>Streptomyces violaceusniger group</taxon>
    </lineage>
</organism>
<dbReference type="SUPFAM" id="SSF53098">
    <property type="entry name" value="Ribonuclease H-like"/>
    <property type="match status" value="1"/>
</dbReference>
<name>A0A6G4AIK4_9ACTN</name>
<dbReference type="Gene3D" id="3.30.420.10">
    <property type="entry name" value="Ribonuclease H-like superfamily/Ribonuclease H"/>
    <property type="match status" value="1"/>
</dbReference>
<dbReference type="Proteomes" id="UP000476310">
    <property type="component" value="Unassembled WGS sequence"/>
</dbReference>
<dbReference type="EMBL" id="JAAIKT010000023">
    <property type="protein sequence ID" value="NEW72634.1"/>
    <property type="molecule type" value="Genomic_DNA"/>
</dbReference>
<dbReference type="PROSITE" id="PS50994">
    <property type="entry name" value="INTEGRASE"/>
    <property type="match status" value="1"/>
</dbReference>
<keyword evidence="3" id="KW-1185">Reference proteome</keyword>
<sequence>MLLRLAYLATTNALAFLRLLPMSDRDKDIEILVLRHQLLVLQRQAGKPSFTDSDRAVLAGLLHHLSKDRLRHLLLLVRPETVLRWHRELLRRRHAVTCIPRRRGRPRTFRSIRALVLRLARENVSWGYRRIHGELAALGIKVAASTVWEILRDHGIPPAPERQSTTWADFLRGQAEALLACDLFEVRTLTGARLYVFAVIEHATRRIRVLGATAHPTAEWIVQLGRNLLMDLEDADSKAKFLIRDRDSKFTAAFDALMTDAGLKVVTTGIRIPRMNSVMERWIQTCRRELLDRTLIWNQSHLLHVLREYEFFYNEHRPHRALEQAAPCRPLPTPITQQAQLTHLEVHRRDRLGGTLHQYQHAA</sequence>